<evidence type="ECO:0000256" key="6">
    <source>
        <dbReference type="ARBA" id="ARBA00022448"/>
    </source>
</evidence>
<dbReference type="NCBIfam" id="TIGR00739">
    <property type="entry name" value="yajC"/>
    <property type="match status" value="1"/>
</dbReference>
<keyword evidence="10 13" id="KW-1133">Transmembrane helix</keyword>
<evidence type="ECO:0000256" key="1">
    <source>
        <dbReference type="ARBA" id="ARBA00002061"/>
    </source>
</evidence>
<dbReference type="PRINTS" id="PR01853">
    <property type="entry name" value="YAJCTRNLCASE"/>
</dbReference>
<evidence type="ECO:0000256" key="8">
    <source>
        <dbReference type="ARBA" id="ARBA00022692"/>
    </source>
</evidence>
<dbReference type="Pfam" id="PF02699">
    <property type="entry name" value="YajC"/>
    <property type="match status" value="1"/>
</dbReference>
<keyword evidence="7" id="KW-1003">Cell membrane</keyword>
<keyword evidence="9" id="KW-0653">Protein transport</keyword>
<name>A0A0G9MX56_9SPHN</name>
<comment type="subunit">
    <text evidence="4">Part of the SecDF-YidC-YajC translocase complex. The SecDF-YidC-YajC translocase forms a supercomplex with SecYEG, called the holo-translocon (HTL).</text>
</comment>
<evidence type="ECO:0000256" key="2">
    <source>
        <dbReference type="ARBA" id="ARBA00004162"/>
    </source>
</evidence>
<reference evidence="14 15" key="1">
    <citation type="submission" date="2015-04" db="EMBL/GenBank/DDBJ databases">
        <title>The draft genome sequence of Erythrobacter luteus KA37.</title>
        <authorList>
            <person name="Zhuang L."/>
            <person name="Liu Y."/>
            <person name="Shao Z."/>
        </authorList>
    </citation>
    <scope>NUCLEOTIDE SEQUENCE [LARGE SCALE GENOMIC DNA]</scope>
    <source>
        <strain evidence="14 15">KA37</strain>
    </source>
</reference>
<evidence type="ECO:0000256" key="13">
    <source>
        <dbReference type="SAM" id="Phobius"/>
    </source>
</evidence>
<accession>A0A0G9MX56</accession>
<comment type="similarity">
    <text evidence="3">Belongs to the YajC family.</text>
</comment>
<evidence type="ECO:0000256" key="12">
    <source>
        <dbReference type="ARBA" id="ARBA00023136"/>
    </source>
</evidence>
<dbReference type="STRING" id="1581420.AAW00_02130"/>
<keyword evidence="8 13" id="KW-0812">Transmembrane</keyword>
<evidence type="ECO:0000256" key="7">
    <source>
        <dbReference type="ARBA" id="ARBA00022475"/>
    </source>
</evidence>
<evidence type="ECO:0000313" key="14">
    <source>
        <dbReference type="EMBL" id="KLE35280.1"/>
    </source>
</evidence>
<evidence type="ECO:0000256" key="3">
    <source>
        <dbReference type="ARBA" id="ARBA00006742"/>
    </source>
</evidence>
<dbReference type="RefSeq" id="WP_047002682.1">
    <property type="nucleotide sequence ID" value="NZ_LBHB01000001.1"/>
</dbReference>
<dbReference type="GO" id="GO:0015031">
    <property type="term" value="P:protein transport"/>
    <property type="evidence" value="ECO:0007669"/>
    <property type="project" value="UniProtKB-KW"/>
</dbReference>
<dbReference type="OrthoDB" id="9811406at2"/>
<dbReference type="PANTHER" id="PTHR33909:SF1">
    <property type="entry name" value="SEC TRANSLOCON ACCESSORY COMPLEX SUBUNIT YAJC"/>
    <property type="match status" value="1"/>
</dbReference>
<evidence type="ECO:0000256" key="4">
    <source>
        <dbReference type="ARBA" id="ARBA00011718"/>
    </source>
</evidence>
<dbReference type="EMBL" id="LBHB01000001">
    <property type="protein sequence ID" value="KLE35280.1"/>
    <property type="molecule type" value="Genomic_DNA"/>
</dbReference>
<sequence length="105" mass="11325">MLDILAAAGADTAPVWFSYLPIVGMVLIFWFFLFRPQMKRAKEHQTKISGLKRNDRVVTAGGLVGKIVAVDDIYVDLELAKGVRVKAVKSTIGDVIAPGAAPAND</sequence>
<evidence type="ECO:0000313" key="15">
    <source>
        <dbReference type="Proteomes" id="UP000053464"/>
    </source>
</evidence>
<keyword evidence="6" id="KW-0813">Transport</keyword>
<evidence type="ECO:0000256" key="10">
    <source>
        <dbReference type="ARBA" id="ARBA00022989"/>
    </source>
</evidence>
<evidence type="ECO:0000256" key="9">
    <source>
        <dbReference type="ARBA" id="ARBA00022927"/>
    </source>
</evidence>
<dbReference type="PANTHER" id="PTHR33909">
    <property type="entry name" value="SEC TRANSLOCON ACCESSORY COMPLEX SUBUNIT YAJC"/>
    <property type="match status" value="1"/>
</dbReference>
<dbReference type="AlphaFoldDB" id="A0A0G9MX56"/>
<dbReference type="InterPro" id="IPR003849">
    <property type="entry name" value="Preprotein_translocase_YajC"/>
</dbReference>
<keyword evidence="11" id="KW-0811">Translocation</keyword>
<feature type="transmembrane region" description="Helical" evidence="13">
    <location>
        <begin position="16"/>
        <end position="34"/>
    </location>
</feature>
<proteinExistence type="inferred from homology"/>
<dbReference type="Proteomes" id="UP000053464">
    <property type="component" value="Unassembled WGS sequence"/>
</dbReference>
<gene>
    <name evidence="14" type="ORF">AAW00_02130</name>
</gene>
<evidence type="ECO:0000256" key="11">
    <source>
        <dbReference type="ARBA" id="ARBA00023010"/>
    </source>
</evidence>
<keyword evidence="15" id="KW-1185">Reference proteome</keyword>
<dbReference type="GO" id="GO:0005886">
    <property type="term" value="C:plasma membrane"/>
    <property type="evidence" value="ECO:0007669"/>
    <property type="project" value="UniProtKB-SubCell"/>
</dbReference>
<comment type="caution">
    <text evidence="14">The sequence shown here is derived from an EMBL/GenBank/DDBJ whole genome shotgun (WGS) entry which is preliminary data.</text>
</comment>
<organism evidence="14 15">
    <name type="scientific">Aurantiacibacter luteus</name>
    <dbReference type="NCBI Taxonomy" id="1581420"/>
    <lineage>
        <taxon>Bacteria</taxon>
        <taxon>Pseudomonadati</taxon>
        <taxon>Pseudomonadota</taxon>
        <taxon>Alphaproteobacteria</taxon>
        <taxon>Sphingomonadales</taxon>
        <taxon>Erythrobacteraceae</taxon>
        <taxon>Aurantiacibacter</taxon>
    </lineage>
</organism>
<comment type="subcellular location">
    <subcellularLocation>
        <location evidence="2">Cell membrane</location>
        <topology evidence="2">Single-pass membrane protein</topology>
    </subcellularLocation>
</comment>
<comment type="function">
    <text evidence="1">The SecYEG-SecDF-YajC-YidC holo-translocon (HTL) protein secretase/insertase is a supercomplex required for protein secretion, insertion of proteins into membranes, and assembly of membrane protein complexes. While the SecYEG complex is essential for assembly of a number of proteins and complexes, the SecDF-YajC-YidC subcomplex facilitates these functions.</text>
</comment>
<keyword evidence="12 13" id="KW-0472">Membrane</keyword>
<protein>
    <recommendedName>
        <fullName evidence="5">Sec translocon accessory complex subunit YajC</fullName>
    </recommendedName>
</protein>
<dbReference type="PATRIC" id="fig|1581420.6.peg.426"/>
<evidence type="ECO:0000256" key="5">
    <source>
        <dbReference type="ARBA" id="ARBA00014962"/>
    </source>
</evidence>
<dbReference type="SMART" id="SM01323">
    <property type="entry name" value="YajC"/>
    <property type="match status" value="1"/>
</dbReference>